<keyword evidence="7" id="KW-1133">Transmembrane helix</keyword>
<evidence type="ECO:0000256" key="3">
    <source>
        <dbReference type="ARBA" id="ARBA00012027"/>
    </source>
</evidence>
<dbReference type="HOGENOM" id="CLU_080814_2_1_9"/>
<dbReference type="PROSITE" id="PS50035">
    <property type="entry name" value="PLD"/>
    <property type="match status" value="1"/>
</dbReference>
<dbReference type="EMBL" id="AE001437">
    <property type="protein sequence ID" value="AAK79624.1"/>
    <property type="molecule type" value="Genomic_DNA"/>
</dbReference>
<dbReference type="GeneID" id="44998154"/>
<dbReference type="eggNOG" id="COG1502">
    <property type="taxonomic scope" value="Bacteria"/>
</dbReference>
<dbReference type="Pfam" id="PF13091">
    <property type="entry name" value="PLDc_2"/>
    <property type="match status" value="1"/>
</dbReference>
<protein>
    <recommendedName>
        <fullName evidence="3">phospholipase D</fullName>
        <ecNumber evidence="3">3.1.4.4</ecNumber>
    </recommendedName>
</protein>
<dbReference type="PANTHER" id="PTHR43856:SF1">
    <property type="entry name" value="MITOCHONDRIAL CARDIOLIPIN HYDROLASE"/>
    <property type="match status" value="1"/>
</dbReference>
<keyword evidence="6" id="KW-0443">Lipid metabolism</keyword>
<evidence type="ECO:0000256" key="6">
    <source>
        <dbReference type="ARBA" id="ARBA00023098"/>
    </source>
</evidence>
<keyword evidence="10" id="KW-1185">Reference proteome</keyword>
<evidence type="ECO:0000256" key="2">
    <source>
        <dbReference type="ARBA" id="ARBA00008664"/>
    </source>
</evidence>
<keyword evidence="4" id="KW-0378">Hydrolase</keyword>
<organism evidence="9 10">
    <name type="scientific">Clostridium acetobutylicum (strain ATCC 824 / DSM 792 / JCM 1419 / IAM 19013 / LMG 5710 / NBRC 13948 / NRRL B-527 / VKM B-1787 / 2291 / W)</name>
    <dbReference type="NCBI Taxonomy" id="272562"/>
    <lineage>
        <taxon>Bacteria</taxon>
        <taxon>Bacillati</taxon>
        <taxon>Bacillota</taxon>
        <taxon>Clostridia</taxon>
        <taxon>Eubacteriales</taxon>
        <taxon>Clostridiaceae</taxon>
        <taxon>Clostridium</taxon>
    </lineage>
</organism>
<evidence type="ECO:0000259" key="8">
    <source>
        <dbReference type="PROSITE" id="PS50035"/>
    </source>
</evidence>
<dbReference type="GO" id="GO:0006793">
    <property type="term" value="P:phosphorus metabolic process"/>
    <property type="evidence" value="ECO:0007669"/>
    <property type="project" value="UniProtKB-ARBA"/>
</dbReference>
<dbReference type="PATRIC" id="fig|272562.8.peg.1862"/>
<sequence>MKLGNSKYLLGIMLIVIICIIVFTRGDSDNKILVDSKNIEYYFSQRDRNSDEKLIEAIDSARERVDMAIYILQRQDIVNAVISAKKRGVVVRIITDRDEAATNYEGKELKSLKREKIPIKINTHSGMMHMKVTILDNSSVAAGSYNYTDPATEENDEVLVIVKNNIIAEKWENKFNNMWLDTGRFRNY</sequence>
<evidence type="ECO:0000256" key="4">
    <source>
        <dbReference type="ARBA" id="ARBA00022801"/>
    </source>
</evidence>
<keyword evidence="7" id="KW-0812">Transmembrane</keyword>
<keyword evidence="5" id="KW-0442">Lipid degradation</keyword>
<dbReference type="EC" id="3.1.4.4" evidence="3"/>
<dbReference type="InterPro" id="IPR025202">
    <property type="entry name" value="PLD-like_dom"/>
</dbReference>
<comment type="catalytic activity">
    <reaction evidence="1">
        <text>a 1,2-diacyl-sn-glycero-3-phosphocholine + H2O = a 1,2-diacyl-sn-glycero-3-phosphate + choline + H(+)</text>
        <dbReference type="Rhea" id="RHEA:14445"/>
        <dbReference type="ChEBI" id="CHEBI:15354"/>
        <dbReference type="ChEBI" id="CHEBI:15377"/>
        <dbReference type="ChEBI" id="CHEBI:15378"/>
        <dbReference type="ChEBI" id="CHEBI:57643"/>
        <dbReference type="ChEBI" id="CHEBI:58608"/>
        <dbReference type="EC" id="3.1.4.4"/>
    </reaction>
</comment>
<evidence type="ECO:0000256" key="7">
    <source>
        <dbReference type="SAM" id="Phobius"/>
    </source>
</evidence>
<dbReference type="PANTHER" id="PTHR43856">
    <property type="entry name" value="CARDIOLIPIN HYDROLASE"/>
    <property type="match status" value="1"/>
</dbReference>
<dbReference type="Proteomes" id="UP000000814">
    <property type="component" value="Chromosome"/>
</dbReference>
<dbReference type="AlphaFoldDB" id="Q97II3"/>
<dbReference type="KEGG" id="cac:CA_C1658"/>
<gene>
    <name evidence="9" type="ordered locus">CA_C1658</name>
</gene>
<dbReference type="RefSeq" id="WP_010964965.1">
    <property type="nucleotide sequence ID" value="NC_003030.1"/>
</dbReference>
<dbReference type="Gene3D" id="3.30.870.10">
    <property type="entry name" value="Endonuclease Chain A"/>
    <property type="match status" value="1"/>
</dbReference>
<dbReference type="OrthoDB" id="281759at2"/>
<keyword evidence="7" id="KW-0472">Membrane</keyword>
<accession>Q97II3</accession>
<feature type="domain" description="PLD phosphodiesterase" evidence="8">
    <location>
        <begin position="124"/>
        <end position="151"/>
    </location>
</feature>
<comment type="similarity">
    <text evidence="2">Belongs to the phospholipase D family.</text>
</comment>
<evidence type="ECO:0000313" key="9">
    <source>
        <dbReference type="EMBL" id="AAK79624.1"/>
    </source>
</evidence>
<name>Q97II3_CLOAB</name>
<reference evidence="9 10" key="1">
    <citation type="journal article" date="2001" name="J. Bacteriol.">
        <title>Genome sequence and comparative analysis of the solvent-producing bacterium Clostridium acetobutylicum.</title>
        <authorList>
            <person name="Nolling J."/>
            <person name="Breton G."/>
            <person name="Omelchenko M.V."/>
            <person name="Makarova K.S."/>
            <person name="Zeng Q."/>
            <person name="Gibson R."/>
            <person name="Lee H.M."/>
            <person name="Dubois J."/>
            <person name="Qiu D."/>
            <person name="Hitti J."/>
            <person name="Wolf Y.I."/>
            <person name="Tatusov R.L."/>
            <person name="Sabathe F."/>
            <person name="Doucette-Stamm L."/>
            <person name="Soucaille P."/>
            <person name="Daly M.J."/>
            <person name="Bennett G.N."/>
            <person name="Koonin E.V."/>
            <person name="Smith D.R."/>
        </authorList>
    </citation>
    <scope>NUCLEOTIDE SEQUENCE [LARGE SCALE GENOMIC DNA]</scope>
    <source>
        <strain evidence="10">ATCC 824 / DSM 792 / JCM 1419 / LMG 5710 / VKM B-1787</strain>
    </source>
</reference>
<evidence type="ECO:0000256" key="1">
    <source>
        <dbReference type="ARBA" id="ARBA00000798"/>
    </source>
</evidence>
<dbReference type="InterPro" id="IPR051406">
    <property type="entry name" value="PLD_domain"/>
</dbReference>
<dbReference type="GO" id="GO:0016891">
    <property type="term" value="F:RNA endonuclease activity producing 5'-phosphomonoesters, hydrolytic mechanism"/>
    <property type="evidence" value="ECO:0007669"/>
    <property type="project" value="TreeGrafter"/>
</dbReference>
<dbReference type="GO" id="GO:0004630">
    <property type="term" value="F:phospholipase D activity"/>
    <property type="evidence" value="ECO:0007669"/>
    <property type="project" value="UniProtKB-EC"/>
</dbReference>
<dbReference type="InterPro" id="IPR001736">
    <property type="entry name" value="PLipase_D/transphosphatidylase"/>
</dbReference>
<dbReference type="SUPFAM" id="SSF56024">
    <property type="entry name" value="Phospholipase D/nuclease"/>
    <property type="match status" value="1"/>
</dbReference>
<evidence type="ECO:0000256" key="5">
    <source>
        <dbReference type="ARBA" id="ARBA00022963"/>
    </source>
</evidence>
<dbReference type="STRING" id="272562.CA_C1658"/>
<dbReference type="PIR" id="E97104">
    <property type="entry name" value="E97104"/>
</dbReference>
<proteinExistence type="inferred from homology"/>
<dbReference type="GO" id="GO:0016042">
    <property type="term" value="P:lipid catabolic process"/>
    <property type="evidence" value="ECO:0007669"/>
    <property type="project" value="UniProtKB-KW"/>
</dbReference>
<evidence type="ECO:0000313" key="10">
    <source>
        <dbReference type="Proteomes" id="UP000000814"/>
    </source>
</evidence>
<feature type="transmembrane region" description="Helical" evidence="7">
    <location>
        <begin position="6"/>
        <end position="23"/>
    </location>
</feature>